<dbReference type="Pfam" id="PF07992">
    <property type="entry name" value="Pyr_redox_2"/>
    <property type="match status" value="1"/>
</dbReference>
<gene>
    <name evidence="4" type="ORF">ACFO0N_10760</name>
</gene>
<organism evidence="4 5">
    <name type="scientific">Halobium salinum</name>
    <dbReference type="NCBI Taxonomy" id="1364940"/>
    <lineage>
        <taxon>Archaea</taxon>
        <taxon>Methanobacteriati</taxon>
        <taxon>Methanobacteriota</taxon>
        <taxon>Stenosarchaea group</taxon>
        <taxon>Halobacteria</taxon>
        <taxon>Halobacteriales</taxon>
        <taxon>Haloferacaceae</taxon>
        <taxon>Halobium</taxon>
    </lineage>
</organism>
<keyword evidence="1" id="KW-0285">Flavoprotein</keyword>
<dbReference type="SUPFAM" id="SSF51905">
    <property type="entry name" value="FAD/NAD(P)-binding domain"/>
    <property type="match status" value="1"/>
</dbReference>
<dbReference type="PRINTS" id="PR00469">
    <property type="entry name" value="PNDRDTASEII"/>
</dbReference>
<evidence type="ECO:0000256" key="2">
    <source>
        <dbReference type="ARBA" id="ARBA00023002"/>
    </source>
</evidence>
<evidence type="ECO:0000259" key="3">
    <source>
        <dbReference type="Pfam" id="PF07992"/>
    </source>
</evidence>
<dbReference type="AlphaFoldDB" id="A0ABD5PCP5"/>
<dbReference type="PANTHER" id="PTHR48105">
    <property type="entry name" value="THIOREDOXIN REDUCTASE 1-RELATED-RELATED"/>
    <property type="match status" value="1"/>
</dbReference>
<protein>
    <submittedName>
        <fullName evidence="4">FAD-dependent oxidoreductase</fullName>
    </submittedName>
</protein>
<name>A0ABD5PCP5_9EURY</name>
<dbReference type="Gene3D" id="3.50.50.60">
    <property type="entry name" value="FAD/NAD(P)-binding domain"/>
    <property type="match status" value="1"/>
</dbReference>
<feature type="domain" description="FAD/NAD(P)-binding" evidence="3">
    <location>
        <begin position="15"/>
        <end position="129"/>
    </location>
</feature>
<keyword evidence="2" id="KW-0560">Oxidoreductase</keyword>
<dbReference type="Proteomes" id="UP001595921">
    <property type="component" value="Unassembled WGS sequence"/>
</dbReference>
<sequence length="314" mass="35076">MSTPASRSERNGFDYDVVVVGGGPAGCSAGVFTARYGLDTAIFDRGRSSLQRCAHLENYLGFPAGIDIETLYGLLHDHAEEAGCAVAPDLVESVTRVDGDGDRDGGDGGFLVEPQEGEAVTAARVVAATRYDGEYLRPLDGDEMFESSEHDGEEYEQFDRSYPDADGTTPVEGLYVASPSAEADRQAIVAAGRGARVGLTLVDDVRRERGYFDPFDTHHDWVRKEAELNPEWADRDRWREYADGQRPEDHDLDDERWAALREEQIDRRFAAYISDEEVERRRRRAQKRLLTHLDDDAVLERAREIASEGEGDRE</sequence>
<evidence type="ECO:0000313" key="5">
    <source>
        <dbReference type="Proteomes" id="UP001595921"/>
    </source>
</evidence>
<dbReference type="InterPro" id="IPR023753">
    <property type="entry name" value="FAD/NAD-binding_dom"/>
</dbReference>
<comment type="caution">
    <text evidence="4">The sequence shown here is derived from an EMBL/GenBank/DDBJ whole genome shotgun (WGS) entry which is preliminary data.</text>
</comment>
<accession>A0ABD5PCP5</accession>
<dbReference type="RefSeq" id="WP_267623858.1">
    <property type="nucleotide sequence ID" value="NZ_JAODIW010000008.1"/>
</dbReference>
<dbReference type="EMBL" id="JBHSDS010000006">
    <property type="protein sequence ID" value="MFC4358420.1"/>
    <property type="molecule type" value="Genomic_DNA"/>
</dbReference>
<keyword evidence="5" id="KW-1185">Reference proteome</keyword>
<evidence type="ECO:0000256" key="1">
    <source>
        <dbReference type="ARBA" id="ARBA00022630"/>
    </source>
</evidence>
<evidence type="ECO:0000313" key="4">
    <source>
        <dbReference type="EMBL" id="MFC4358420.1"/>
    </source>
</evidence>
<proteinExistence type="predicted"/>
<dbReference type="GO" id="GO:0016491">
    <property type="term" value="F:oxidoreductase activity"/>
    <property type="evidence" value="ECO:0007669"/>
    <property type="project" value="UniProtKB-KW"/>
</dbReference>
<reference evidence="4 5" key="1">
    <citation type="journal article" date="2019" name="Int. J. Syst. Evol. Microbiol.">
        <title>The Global Catalogue of Microorganisms (GCM) 10K type strain sequencing project: providing services to taxonomists for standard genome sequencing and annotation.</title>
        <authorList>
            <consortium name="The Broad Institute Genomics Platform"/>
            <consortium name="The Broad Institute Genome Sequencing Center for Infectious Disease"/>
            <person name="Wu L."/>
            <person name="Ma J."/>
        </authorList>
    </citation>
    <scope>NUCLEOTIDE SEQUENCE [LARGE SCALE GENOMIC DNA]</scope>
    <source>
        <strain evidence="4 5">CGMCC 1.12553</strain>
    </source>
</reference>
<dbReference type="InterPro" id="IPR036188">
    <property type="entry name" value="FAD/NAD-bd_sf"/>
</dbReference>
<dbReference type="InterPro" id="IPR050097">
    <property type="entry name" value="Ferredoxin-NADP_redctase_2"/>
</dbReference>